<dbReference type="SUPFAM" id="SSF53300">
    <property type="entry name" value="vWA-like"/>
    <property type="match status" value="1"/>
</dbReference>
<dbReference type="InterPro" id="IPR036465">
    <property type="entry name" value="vWFA_dom_sf"/>
</dbReference>
<dbReference type="GO" id="GO:0006310">
    <property type="term" value="P:DNA recombination"/>
    <property type="evidence" value="ECO:0007669"/>
    <property type="project" value="UniProtKB-KW"/>
</dbReference>
<evidence type="ECO:0000256" key="4">
    <source>
        <dbReference type="ARBA" id="ARBA00012551"/>
    </source>
</evidence>
<feature type="domain" description="VWFA" evidence="21">
    <location>
        <begin position="6"/>
        <end position="166"/>
    </location>
</feature>
<dbReference type="EMBL" id="JAWHQM010000075">
    <property type="protein sequence ID" value="KAK5636689.1"/>
    <property type="molecule type" value="Genomic_DNA"/>
</dbReference>
<keyword evidence="16" id="KW-0539">Nucleus</keyword>
<dbReference type="GO" id="GO:0043564">
    <property type="term" value="C:Ku70:Ku80 complex"/>
    <property type="evidence" value="ECO:0007669"/>
    <property type="project" value="InterPro"/>
</dbReference>
<dbReference type="InterPro" id="IPR036494">
    <property type="entry name" value="Ku_C_sf"/>
</dbReference>
<evidence type="ECO:0000313" key="22">
    <source>
        <dbReference type="EMBL" id="KAK5636689.1"/>
    </source>
</evidence>
<dbReference type="CDD" id="cd00873">
    <property type="entry name" value="KU80"/>
    <property type="match status" value="1"/>
</dbReference>
<proteinExistence type="inferred from homology"/>
<keyword evidence="7" id="KW-0547">Nucleotide-binding</keyword>
<dbReference type="SUPFAM" id="SSF100939">
    <property type="entry name" value="SPOC domain-like"/>
    <property type="match status" value="1"/>
</dbReference>
<dbReference type="GO" id="GO:0006303">
    <property type="term" value="P:double-strand break repair via nonhomologous end joining"/>
    <property type="evidence" value="ECO:0007669"/>
    <property type="project" value="InterPro"/>
</dbReference>
<keyword evidence="14" id="KW-0233">DNA recombination</keyword>
<dbReference type="Gene3D" id="1.25.40.240">
    <property type="entry name" value="Ku, C-terminal domain"/>
    <property type="match status" value="1"/>
</dbReference>
<evidence type="ECO:0000256" key="5">
    <source>
        <dbReference type="ARBA" id="ARBA00021792"/>
    </source>
</evidence>
<evidence type="ECO:0000256" key="11">
    <source>
        <dbReference type="ARBA" id="ARBA00022840"/>
    </source>
</evidence>
<evidence type="ECO:0000313" key="23">
    <source>
        <dbReference type="Proteomes" id="UP001305414"/>
    </source>
</evidence>
<evidence type="ECO:0000256" key="15">
    <source>
        <dbReference type="ARBA" id="ARBA00023204"/>
    </source>
</evidence>
<dbReference type="PROSITE" id="PS50234">
    <property type="entry name" value="VWFA"/>
    <property type="match status" value="1"/>
</dbReference>
<evidence type="ECO:0000256" key="2">
    <source>
        <dbReference type="ARBA" id="ARBA00004574"/>
    </source>
</evidence>
<dbReference type="Pfam" id="PF08785">
    <property type="entry name" value="Ku_PK_bind"/>
    <property type="match status" value="1"/>
</dbReference>
<dbReference type="GO" id="GO:0000723">
    <property type="term" value="P:telomere maintenance"/>
    <property type="evidence" value="ECO:0007669"/>
    <property type="project" value="InterPro"/>
</dbReference>
<dbReference type="PIRSF" id="PIRSF016570">
    <property type="entry name" value="Ku80"/>
    <property type="match status" value="1"/>
</dbReference>
<comment type="subcellular location">
    <subcellularLocation>
        <location evidence="2">Chromosome</location>
        <location evidence="2">Telomere</location>
    </subcellularLocation>
    <subcellularLocation>
        <location evidence="1">Nucleus</location>
    </subcellularLocation>
</comment>
<dbReference type="GO" id="GO:0042162">
    <property type="term" value="F:telomeric DNA binding"/>
    <property type="evidence" value="ECO:0007669"/>
    <property type="project" value="InterPro"/>
</dbReference>
<dbReference type="InterPro" id="IPR006164">
    <property type="entry name" value="DNA_bd_Ku70/Ku80"/>
</dbReference>
<dbReference type="FunFam" id="1.10.1600.10:FF:000002">
    <property type="entry name" value="X-ray repair cross-complementing protein 5"/>
    <property type="match status" value="1"/>
</dbReference>
<reference evidence="22 23" key="1">
    <citation type="submission" date="2023-10" db="EMBL/GenBank/DDBJ databases">
        <title>Draft genome sequence of Xylaria bambusicola isolate GMP-LS, the root and basal stem rot pathogen of sugarcane in Indonesia.</title>
        <authorList>
            <person name="Selvaraj P."/>
            <person name="Muralishankar V."/>
            <person name="Muruganantham S."/>
            <person name="Sp S."/>
            <person name="Haryani S."/>
            <person name="Lau K.J.X."/>
            <person name="Naqvi N.I."/>
        </authorList>
    </citation>
    <scope>NUCLEOTIDE SEQUENCE [LARGE SCALE GENOMIC DNA]</scope>
    <source>
        <strain evidence="22">GMP-LS</strain>
    </source>
</reference>
<keyword evidence="13" id="KW-0238">DNA-binding</keyword>
<dbReference type="SMART" id="SM00559">
    <property type="entry name" value="Ku78"/>
    <property type="match status" value="1"/>
</dbReference>
<evidence type="ECO:0000256" key="6">
    <source>
        <dbReference type="ARBA" id="ARBA00022454"/>
    </source>
</evidence>
<gene>
    <name evidence="22" type="ORF">RRF57_012401</name>
</gene>
<dbReference type="InterPro" id="IPR016194">
    <property type="entry name" value="SPOC-like_C_dom_sf"/>
</dbReference>
<dbReference type="GO" id="GO:0016787">
    <property type="term" value="F:hydrolase activity"/>
    <property type="evidence" value="ECO:0007669"/>
    <property type="project" value="UniProtKB-KW"/>
</dbReference>
<dbReference type="Gene3D" id="2.40.290.10">
    <property type="match status" value="1"/>
</dbReference>
<feature type="region of interest" description="Disordered" evidence="20">
    <location>
        <begin position="269"/>
        <end position="322"/>
    </location>
</feature>
<name>A0AAN7V459_9PEZI</name>
<protein>
    <recommendedName>
        <fullName evidence="5">ATP-dependent DNA helicase II subunit 2</fullName>
        <ecNumber evidence="4">3.6.4.12</ecNumber>
    </recommendedName>
    <alternativeName>
        <fullName evidence="18">ATP-dependent DNA helicase II subunit Ku80</fullName>
    </alternativeName>
</protein>
<dbReference type="Proteomes" id="UP001305414">
    <property type="component" value="Unassembled WGS sequence"/>
</dbReference>
<dbReference type="GO" id="GO:0005524">
    <property type="term" value="F:ATP binding"/>
    <property type="evidence" value="ECO:0007669"/>
    <property type="project" value="UniProtKB-KW"/>
</dbReference>
<keyword evidence="9" id="KW-0378">Hydrolase</keyword>
<dbReference type="InterPro" id="IPR002035">
    <property type="entry name" value="VWF_A"/>
</dbReference>
<dbReference type="GO" id="GO:0003690">
    <property type="term" value="F:double-stranded DNA binding"/>
    <property type="evidence" value="ECO:0007669"/>
    <property type="project" value="TreeGrafter"/>
</dbReference>
<evidence type="ECO:0000259" key="21">
    <source>
        <dbReference type="PROSITE" id="PS50234"/>
    </source>
</evidence>
<dbReference type="GO" id="GO:0003684">
    <property type="term" value="F:damaged DNA binding"/>
    <property type="evidence" value="ECO:0007669"/>
    <property type="project" value="InterPro"/>
</dbReference>
<keyword evidence="6" id="KW-0158">Chromosome</keyword>
<keyword evidence="11" id="KW-0067">ATP-binding</keyword>
<dbReference type="InterPro" id="IPR024193">
    <property type="entry name" value="Ku80"/>
</dbReference>
<dbReference type="InterPro" id="IPR014893">
    <property type="entry name" value="Ku_PK_bind"/>
</dbReference>
<dbReference type="SUPFAM" id="SSF101420">
    <property type="entry name" value="C-terminal domain of Ku80"/>
    <property type="match status" value="1"/>
</dbReference>
<evidence type="ECO:0000256" key="9">
    <source>
        <dbReference type="ARBA" id="ARBA00022801"/>
    </source>
</evidence>
<keyword evidence="8" id="KW-0227">DNA damage</keyword>
<dbReference type="InterPro" id="IPR005161">
    <property type="entry name" value="Ku_N"/>
</dbReference>
<evidence type="ECO:0000256" key="3">
    <source>
        <dbReference type="ARBA" id="ARBA00007726"/>
    </source>
</evidence>
<accession>A0AAN7V459</accession>
<dbReference type="EC" id="3.6.4.12" evidence="4"/>
<keyword evidence="12" id="KW-0779">Telomere</keyword>
<evidence type="ECO:0000256" key="1">
    <source>
        <dbReference type="ARBA" id="ARBA00004123"/>
    </source>
</evidence>
<dbReference type="PANTHER" id="PTHR12604">
    <property type="entry name" value="KU AUTOANTIGEN DNA HELICASE"/>
    <property type="match status" value="1"/>
</dbReference>
<dbReference type="Pfam" id="PF02735">
    <property type="entry name" value="Ku"/>
    <property type="match status" value="1"/>
</dbReference>
<organism evidence="22 23">
    <name type="scientific">Xylaria bambusicola</name>
    <dbReference type="NCBI Taxonomy" id="326684"/>
    <lineage>
        <taxon>Eukaryota</taxon>
        <taxon>Fungi</taxon>
        <taxon>Dikarya</taxon>
        <taxon>Ascomycota</taxon>
        <taxon>Pezizomycotina</taxon>
        <taxon>Sordariomycetes</taxon>
        <taxon>Xylariomycetidae</taxon>
        <taxon>Xylariales</taxon>
        <taxon>Xylariaceae</taxon>
        <taxon>Xylaria</taxon>
    </lineage>
</organism>
<sequence length="759" mass="84399">MADKEATIYILDLGSSMADCHNGRIESDLDWSMRYVWDKISTTVAASRKTWNVGVIGVKTDDTDNPLDSQDGGEGYEHISVLQELGPMTMGSLTALRDSVKTSNTQIGDAISAIVLAVEMIEKFTKKLKYNRRIVLVTDGEAPIDNSDIDDIAQKIKRSGIQLTVLLDRGVDFDDSEFGFKEEDKSGIKEQNEAILKDLVEKCNGLYGTIAEAISELETPRVKSVKPYKTYDGLLTLGDPSVHEDAMSINVERYFKTHKATVPPASRVVMKTESSTNPSSVADGDGMQGVEPMPSFSAVKDARTYKVNDPDAPGGKRDVDRDNLAKGYEYGRTAVHISESDYNITKIETTKSFSIVGFIYEEKYEPFLNMGGTCMTVAQRFNDAAALKLSSLIHSLHELESYAVARIVTKDGKEPALILLAPHIEPDFECLYDVPLPFAEDVRNYPFPHLHKVITVQGNTITENHRNLPSLELQQAMDDYVDAMDISSWEKDDEGARTMEYAAVEDLFSPPLHRINQVIRHRATYPTQPIPPTPAILLKYANPPEDLVAKARSDLEDLIDKASVKKGKISLATTVIMLSTNIRLVPPKAQGRKAKGDKPRPISGLDIDALLKQPENKRAQISPDKAIPEFKQKVEIADNQADIEDAMKQMGAIIRGIVTKSFSDQDYERAVEHIGVMKETAIDYEYPDLFNKFMVDFKSRLLSGEFGGNRRELWWRIKSVKLGLIDSNASEPSKVTPEEAAAVSKTLSETLFLRYTADI</sequence>
<evidence type="ECO:0000256" key="7">
    <source>
        <dbReference type="ARBA" id="ARBA00022741"/>
    </source>
</evidence>
<evidence type="ECO:0000256" key="17">
    <source>
        <dbReference type="ARBA" id="ARBA00024890"/>
    </source>
</evidence>
<feature type="compositionally biased region" description="Basic and acidic residues" evidence="20">
    <location>
        <begin position="300"/>
        <end position="322"/>
    </location>
</feature>
<evidence type="ECO:0000256" key="20">
    <source>
        <dbReference type="SAM" id="MobiDB-lite"/>
    </source>
</evidence>
<comment type="similarity">
    <text evidence="3">Belongs to the ku80 family.</text>
</comment>
<comment type="catalytic activity">
    <reaction evidence="19">
        <text>ATP + H2O = ADP + phosphate + H(+)</text>
        <dbReference type="Rhea" id="RHEA:13065"/>
        <dbReference type="ChEBI" id="CHEBI:15377"/>
        <dbReference type="ChEBI" id="CHEBI:15378"/>
        <dbReference type="ChEBI" id="CHEBI:30616"/>
        <dbReference type="ChEBI" id="CHEBI:43474"/>
        <dbReference type="ChEBI" id="CHEBI:456216"/>
        <dbReference type="EC" id="3.6.4.12"/>
    </reaction>
</comment>
<evidence type="ECO:0000256" key="12">
    <source>
        <dbReference type="ARBA" id="ARBA00022895"/>
    </source>
</evidence>
<evidence type="ECO:0000256" key="10">
    <source>
        <dbReference type="ARBA" id="ARBA00022806"/>
    </source>
</evidence>
<dbReference type="Pfam" id="PF03731">
    <property type="entry name" value="Ku_N"/>
    <property type="match status" value="1"/>
</dbReference>
<comment type="caution">
    <text evidence="22">The sequence shown here is derived from an EMBL/GenBank/DDBJ whole genome shotgun (WGS) entry which is preliminary data.</text>
</comment>
<evidence type="ECO:0000256" key="18">
    <source>
        <dbReference type="ARBA" id="ARBA00031847"/>
    </source>
</evidence>
<evidence type="ECO:0000256" key="16">
    <source>
        <dbReference type="ARBA" id="ARBA00023242"/>
    </source>
</evidence>
<keyword evidence="15" id="KW-0234">DNA repair</keyword>
<evidence type="ECO:0000256" key="13">
    <source>
        <dbReference type="ARBA" id="ARBA00023125"/>
    </source>
</evidence>
<dbReference type="GO" id="GO:0003678">
    <property type="term" value="F:DNA helicase activity"/>
    <property type="evidence" value="ECO:0007669"/>
    <property type="project" value="UniProtKB-EC"/>
</dbReference>
<evidence type="ECO:0000256" key="8">
    <source>
        <dbReference type="ARBA" id="ARBA00022763"/>
    </source>
</evidence>
<evidence type="ECO:0000256" key="14">
    <source>
        <dbReference type="ARBA" id="ARBA00023172"/>
    </source>
</evidence>
<evidence type="ECO:0000256" key="19">
    <source>
        <dbReference type="ARBA" id="ARBA00047995"/>
    </source>
</evidence>
<keyword evidence="23" id="KW-1185">Reference proteome</keyword>
<comment type="function">
    <text evidence="17">Single-stranded DNA-dependent ATP-dependent helicase. Involved in non-homologous end joining (NHEJ) DNA double strand break repair. DNA-binding is sequence-independent but has a high affinity to nicks in double-stranded DNA and to the ends of duplex DNA. Binds to naturally occurring chromosomal ends, and therefore provides chromosomal end protection. Required also for telomere recombination to repair telomeric ends in the absence of telomerase. KU70, of the KU70/KU80 heterodimer, binds to the stem loop of TLC1, the RNA component of telomerase. Involved in telomere maintenance. Interacts with telomeric repeats and subtelomeric sequences thereby controlling telomere length and protecting against subtelomeric rearrangement. Maintains telomeric chromatin, which is involved in silencing the expression of genes located at the telomere. Required for mating-type switching.</text>
</comment>
<dbReference type="GO" id="GO:0000781">
    <property type="term" value="C:chromosome, telomeric region"/>
    <property type="evidence" value="ECO:0007669"/>
    <property type="project" value="UniProtKB-SubCell"/>
</dbReference>
<dbReference type="Gene3D" id="1.10.1600.10">
    <property type="match status" value="1"/>
</dbReference>
<dbReference type="Gene3D" id="3.40.50.410">
    <property type="entry name" value="von Willebrand factor, type A domain"/>
    <property type="match status" value="1"/>
</dbReference>
<dbReference type="AlphaFoldDB" id="A0AAN7V459"/>
<dbReference type="PANTHER" id="PTHR12604:SF4">
    <property type="entry name" value="X-RAY REPAIR CROSS-COMPLEMENTING PROTEIN 5"/>
    <property type="match status" value="1"/>
</dbReference>
<keyword evidence="10" id="KW-0347">Helicase</keyword>
<dbReference type="FunFam" id="3.40.50.410:FF:000073">
    <property type="entry name" value="ATP-dependent DNA helicase II subunit 2"/>
    <property type="match status" value="1"/>
</dbReference>